<gene>
    <name evidence="1" type="ORF">MSG28_013068</name>
</gene>
<dbReference type="EMBL" id="CM046123">
    <property type="protein sequence ID" value="KAI8439227.1"/>
    <property type="molecule type" value="Genomic_DNA"/>
</dbReference>
<comment type="caution">
    <text evidence="1">The sequence shown here is derived from an EMBL/GenBank/DDBJ whole genome shotgun (WGS) entry which is preliminary data.</text>
</comment>
<organism evidence="1 2">
    <name type="scientific">Choristoneura fumiferana</name>
    <name type="common">Spruce budworm moth</name>
    <name type="synonym">Archips fumiferana</name>
    <dbReference type="NCBI Taxonomy" id="7141"/>
    <lineage>
        <taxon>Eukaryota</taxon>
        <taxon>Metazoa</taxon>
        <taxon>Ecdysozoa</taxon>
        <taxon>Arthropoda</taxon>
        <taxon>Hexapoda</taxon>
        <taxon>Insecta</taxon>
        <taxon>Pterygota</taxon>
        <taxon>Neoptera</taxon>
        <taxon>Endopterygota</taxon>
        <taxon>Lepidoptera</taxon>
        <taxon>Glossata</taxon>
        <taxon>Ditrysia</taxon>
        <taxon>Tortricoidea</taxon>
        <taxon>Tortricidae</taxon>
        <taxon>Tortricinae</taxon>
        <taxon>Choristoneura</taxon>
    </lineage>
</organism>
<reference evidence="1 2" key="1">
    <citation type="journal article" date="2022" name="Genome Biol. Evol.">
        <title>The Spruce Budworm Genome: Reconstructing the Evolutionary History of Antifreeze Proteins.</title>
        <authorList>
            <person name="Beliveau C."/>
            <person name="Gagne P."/>
            <person name="Picq S."/>
            <person name="Vernygora O."/>
            <person name="Keeling C.I."/>
            <person name="Pinkney K."/>
            <person name="Doucet D."/>
            <person name="Wen F."/>
            <person name="Johnston J.S."/>
            <person name="Maaroufi H."/>
            <person name="Boyle B."/>
            <person name="Laroche J."/>
            <person name="Dewar K."/>
            <person name="Juretic N."/>
            <person name="Blackburn G."/>
            <person name="Nisole A."/>
            <person name="Brunet B."/>
            <person name="Brandao M."/>
            <person name="Lumley L."/>
            <person name="Duan J."/>
            <person name="Quan G."/>
            <person name="Lucarotti C.J."/>
            <person name="Roe A.D."/>
            <person name="Sperling F.A.H."/>
            <person name="Levesque R.C."/>
            <person name="Cusson M."/>
        </authorList>
    </citation>
    <scope>NUCLEOTIDE SEQUENCE [LARGE SCALE GENOMIC DNA]</scope>
    <source>
        <strain evidence="1">Glfc:IPQL:Cfum</strain>
    </source>
</reference>
<sequence length="392" mass="42793">MSSSVVTVVAPVNIAVIKYWGKRDEELILPLNDSVSATLDTSVMCAKTSVFASSNITCNEIWLNGKKESFSNKRLINCLDAIKSIAAKEKSVDDDFLSWNVRVCSVNNFPTAAGLASSAAGYACLVTALAKLYNLKSDVSCVARLGSGSACRSVYGGFVQWHAGTDPSGKDSVATQIAEASHWPEMRALILVVGDKAKKTSSTRGMNITAQTSELLKHRIQHCVPQRTTSIIQSIKERNFPKFAEITMKDSNQFHAVCMDSYPPFVYLTEVSHKIIEIIHKYNDLCGGIKVAYTFDAGPNACLYLLEEEVPKMISIIKHFFPSTTPDNLVTGLESTSELVSSDFLEKLAVTAETKKDLIKNVIYTKVGQGPTEVTDGSHLLDEHGLPLNNIE</sequence>
<name>A0ACC0KSI0_CHOFU</name>
<protein>
    <submittedName>
        <fullName evidence="1">Uncharacterized protein</fullName>
    </submittedName>
</protein>
<evidence type="ECO:0000313" key="2">
    <source>
        <dbReference type="Proteomes" id="UP001064048"/>
    </source>
</evidence>
<dbReference type="Proteomes" id="UP001064048">
    <property type="component" value="Chromosome 23"/>
</dbReference>
<keyword evidence="2" id="KW-1185">Reference proteome</keyword>
<evidence type="ECO:0000313" key="1">
    <source>
        <dbReference type="EMBL" id="KAI8439227.1"/>
    </source>
</evidence>
<accession>A0ACC0KSI0</accession>
<proteinExistence type="predicted"/>